<dbReference type="Gene3D" id="3.90.660.10">
    <property type="match status" value="1"/>
</dbReference>
<accession>T1G7V7</accession>
<evidence type="ECO:0000313" key="26">
    <source>
        <dbReference type="EMBL" id="ESN90820.1"/>
    </source>
</evidence>
<evidence type="ECO:0000256" key="14">
    <source>
        <dbReference type="ARBA" id="ARBA00022990"/>
    </source>
</evidence>
<feature type="binding site" evidence="22">
    <location>
        <begin position="169"/>
        <end position="170"/>
    </location>
    <ligand>
        <name>FAD</name>
        <dbReference type="ChEBI" id="CHEBI:57692"/>
    </ligand>
</feature>
<dbReference type="FunFam" id="3.50.50.60:FF:000029">
    <property type="entry name" value="Lysine-specific histone demethylase"/>
    <property type="match status" value="1"/>
</dbReference>
<keyword evidence="17 23" id="KW-0175">Coiled coil</keyword>
<proteinExistence type="inferred from homology"/>
<dbReference type="Proteomes" id="UP000015101">
    <property type="component" value="Unassembled WGS sequence"/>
</dbReference>
<evidence type="ECO:0000256" key="7">
    <source>
        <dbReference type="ARBA" id="ARBA00022491"/>
    </source>
</evidence>
<sequence length="799" mass="88696">MAGLEGAAFQSRLPHDKLTATEASCFPDVAQSSTHTQKLFLYIRNKLLMLWLENPLVQLTFCDALAQIESPYNSDGPFVMRIHAYLERHGLINFGVYNRVNPLPGQSLFIILKKTGKVIVIGAGIAGLAAARQLASFGMEVVVLEARDRVGGRIATFKKNNYIADLGAMVVTGLGGNPIAILSKQVNMVLHRIKQKCPLYESNGTTVPKDKDEMIEKEFNRLLEATSYMSHQMDFNSINNKPVSLGQALELVIKLQEKHVVEMQCRHQRHIIELQEKLKVNLQQMTEQKLRVEELYKIWQAASEVKGVRDITAEFAVRSKQRDVMAACREFDQLEAQQKEIEDKLQELEASPPSDVYLSSRDRQILDWHFANLEFANATPLSTLSLKHWDQDDDFEFTGNHLTVRNGYSCVPVAMSEGLNIQLSAAVRKIKYSDAGVEVVTTHSRTNSNATTYSADAVLVTLPLGVLKEVNSIQFVPPLPQWKTNAIQRLGFGNLNKVVLCFDRIFWDPHSNLFGHVGSTTASRGELFLFWNLYRAPVLLALVAGEAAMIMENVSDDVIVGRCIAVLKGIFGNNSVPQPKEAVVTRWKADPWSRGSYSFVAAGSSGSDYEIMATPVSYVDPNTNINSNNISSISPRVFFAGEHTIRNYPATVHGAFLSGLREAANIANQFLGAPYVLPNHNQTFNSNNNNNNNNLNKLVGLNNIINNNNNFNNIISNDDNNVVDLINYSSSLSTSVTMHATNSSDIKISDRLINEFVVPTNSSNNNFIINAASSVYGVFGSGSSSMYLFFIVLLCYILL</sequence>
<dbReference type="OrthoDB" id="9982100at2759"/>
<feature type="binding site" evidence="22">
    <location>
        <position position="642"/>
    </location>
    <ligand>
        <name>FAD</name>
        <dbReference type="ChEBI" id="CHEBI:57692"/>
    </ligand>
</feature>
<keyword evidence="10 21" id="KW-0285">Flavoprotein</keyword>
<dbReference type="InParanoid" id="T1G7V7"/>
<evidence type="ECO:0000256" key="19">
    <source>
        <dbReference type="ARBA" id="ARBA00023242"/>
    </source>
</evidence>
<keyword evidence="9" id="KW-0597">Phosphoprotein</keyword>
<evidence type="ECO:0000256" key="18">
    <source>
        <dbReference type="ARBA" id="ARBA00023163"/>
    </source>
</evidence>
<dbReference type="SUPFAM" id="SSF54373">
    <property type="entry name" value="FAD-linked reductases, C-terminal domain"/>
    <property type="match status" value="1"/>
</dbReference>
<reference evidence="28" key="1">
    <citation type="submission" date="2012-12" db="EMBL/GenBank/DDBJ databases">
        <authorList>
            <person name="Hellsten U."/>
            <person name="Grimwood J."/>
            <person name="Chapman J.A."/>
            <person name="Shapiro H."/>
            <person name="Aerts A."/>
            <person name="Otillar R.P."/>
            <person name="Terry A.Y."/>
            <person name="Boore J.L."/>
            <person name="Simakov O."/>
            <person name="Marletaz F."/>
            <person name="Cho S.-J."/>
            <person name="Edsinger-Gonzales E."/>
            <person name="Havlak P."/>
            <person name="Kuo D.-H."/>
            <person name="Larsson T."/>
            <person name="Lv J."/>
            <person name="Arendt D."/>
            <person name="Savage R."/>
            <person name="Osoegawa K."/>
            <person name="de Jong P."/>
            <person name="Lindberg D.R."/>
            <person name="Seaver E.C."/>
            <person name="Weisblat D.A."/>
            <person name="Putnam N.H."/>
            <person name="Grigoriev I.V."/>
            <person name="Rokhsar D.S."/>
        </authorList>
    </citation>
    <scope>NUCLEOTIDE SEQUENCE</scope>
</reference>
<dbReference type="GO" id="GO:0043426">
    <property type="term" value="F:MRF binding"/>
    <property type="evidence" value="ECO:0007669"/>
    <property type="project" value="UniProtKB-ARBA"/>
</dbReference>
<evidence type="ECO:0000256" key="13">
    <source>
        <dbReference type="ARBA" id="ARBA00022853"/>
    </source>
</evidence>
<dbReference type="InterPro" id="IPR017366">
    <property type="entry name" value="Hist_Lys-spec_deMease"/>
</dbReference>
<protein>
    <recommendedName>
        <fullName evidence="21">Lysine-specific histone demethylase</fullName>
        <ecNumber evidence="21">1.14.99.66</ecNumber>
    </recommendedName>
</protein>
<dbReference type="InterPro" id="IPR002937">
    <property type="entry name" value="Amino_oxidase"/>
</dbReference>
<dbReference type="InterPro" id="IPR036188">
    <property type="entry name" value="FAD/NAD-bd_sf"/>
</dbReference>
<comment type="function">
    <text evidence="21">Histone demethylase that specifically demethylates 'Lys-4' of histone H3, a specific tag for epigenetic transcriptional activation, thereby acting as a corepressor. Acts by oxidizing the substrate by FAD to generate the corresponding imine that is subsequently hydrolyzed. Demethylates both mono- and di-methylated 'Lys-4' of histone H3.</text>
</comment>
<dbReference type="PANTHER" id="PTHR10742">
    <property type="entry name" value="FLAVIN MONOAMINE OXIDASE"/>
    <property type="match status" value="1"/>
</dbReference>
<dbReference type="FunFam" id="1.10.10.10:FF:000064">
    <property type="entry name" value="Lysine-specific histone demethylase 1A"/>
    <property type="match status" value="1"/>
</dbReference>
<keyword evidence="18 21" id="KW-0804">Transcription</keyword>
<dbReference type="Pfam" id="PF01593">
    <property type="entry name" value="Amino_oxidase"/>
    <property type="match status" value="1"/>
</dbReference>
<evidence type="ECO:0000256" key="9">
    <source>
        <dbReference type="ARBA" id="ARBA00022553"/>
    </source>
</evidence>
<evidence type="ECO:0000256" key="10">
    <source>
        <dbReference type="ARBA" id="ARBA00022630"/>
    </source>
</evidence>
<evidence type="ECO:0000256" key="6">
    <source>
        <dbReference type="ARBA" id="ARBA00022473"/>
    </source>
</evidence>
<comment type="similarity">
    <text evidence="4 21">Belongs to the flavin monoamine oxidase family.</text>
</comment>
<dbReference type="GO" id="GO:0000122">
    <property type="term" value="P:negative regulation of transcription by RNA polymerase II"/>
    <property type="evidence" value="ECO:0007669"/>
    <property type="project" value="UniProtKB-ARBA"/>
</dbReference>
<dbReference type="GO" id="GO:0000785">
    <property type="term" value="C:chromatin"/>
    <property type="evidence" value="ECO:0000318"/>
    <property type="project" value="GO_Central"/>
</dbReference>
<evidence type="ECO:0000256" key="11">
    <source>
        <dbReference type="ARBA" id="ARBA00022827"/>
    </source>
</evidence>
<keyword evidence="6" id="KW-0217">Developmental protein</keyword>
<dbReference type="FunFam" id="1.10.287.80:FF:000002">
    <property type="entry name" value="Lysine-specific histone demethylase 1A"/>
    <property type="match status" value="1"/>
</dbReference>
<keyword evidence="7 21" id="KW-0678">Repressor</keyword>
<dbReference type="GO" id="GO:0140682">
    <property type="term" value="F:FAD-dependent H3K4me/H3K4me3 demethylase activity"/>
    <property type="evidence" value="ECO:0000318"/>
    <property type="project" value="GO_Central"/>
</dbReference>
<dbReference type="GO" id="GO:0003714">
    <property type="term" value="F:transcription corepressor activity"/>
    <property type="evidence" value="ECO:0007669"/>
    <property type="project" value="UniProtKB-ARBA"/>
</dbReference>
<dbReference type="InterPro" id="IPR050281">
    <property type="entry name" value="Flavin_monoamine_oxidase"/>
</dbReference>
<comment type="catalytic activity">
    <reaction evidence="20 21">
        <text>N(6),N(6)-dimethyl-L-lysyl(4)-[histone H3] + 2 A + 2 H2O = L-lysyl(4)-[histone H3] + 2 formaldehyde + 2 AH2</text>
        <dbReference type="Rhea" id="RHEA:60244"/>
        <dbReference type="Rhea" id="RHEA-COMP:15540"/>
        <dbReference type="Rhea" id="RHEA-COMP:15547"/>
        <dbReference type="ChEBI" id="CHEBI:13193"/>
        <dbReference type="ChEBI" id="CHEBI:15377"/>
        <dbReference type="ChEBI" id="CHEBI:16842"/>
        <dbReference type="ChEBI" id="CHEBI:17499"/>
        <dbReference type="ChEBI" id="CHEBI:29969"/>
        <dbReference type="ChEBI" id="CHEBI:61976"/>
        <dbReference type="EC" id="1.14.99.66"/>
    </reaction>
</comment>
<keyword evidence="15 21" id="KW-0560">Oxidoreductase</keyword>
<feature type="coiled-coil region" evidence="23">
    <location>
        <begin position="275"/>
        <end position="351"/>
    </location>
</feature>
<dbReference type="EMBL" id="AMQM01008237">
    <property type="status" value="NOT_ANNOTATED_CDS"/>
    <property type="molecule type" value="Genomic_DNA"/>
</dbReference>
<dbReference type="GO" id="GO:2000179">
    <property type="term" value="P:positive regulation of neural precursor cell proliferation"/>
    <property type="evidence" value="ECO:0007669"/>
    <property type="project" value="UniProtKB-ARBA"/>
</dbReference>
<evidence type="ECO:0000256" key="24">
    <source>
        <dbReference type="SAM" id="Phobius"/>
    </source>
</evidence>
<dbReference type="STRING" id="6412.T1G7V7"/>
<evidence type="ECO:0000256" key="20">
    <source>
        <dbReference type="ARBA" id="ARBA00052817"/>
    </source>
</evidence>
<evidence type="ECO:0000256" key="4">
    <source>
        <dbReference type="ARBA" id="ARBA00005995"/>
    </source>
</evidence>
<evidence type="ECO:0000256" key="17">
    <source>
        <dbReference type="ARBA" id="ARBA00023054"/>
    </source>
</evidence>
<evidence type="ECO:0000256" key="8">
    <source>
        <dbReference type="ARBA" id="ARBA00022499"/>
    </source>
</evidence>
<evidence type="ECO:0000256" key="21">
    <source>
        <dbReference type="PIRNR" id="PIRNR038051"/>
    </source>
</evidence>
<dbReference type="GO" id="GO:0003713">
    <property type="term" value="F:transcription coactivator activity"/>
    <property type="evidence" value="ECO:0007669"/>
    <property type="project" value="UniProtKB-ARBA"/>
</dbReference>
<keyword evidence="16 21" id="KW-0805">Transcription regulation</keyword>
<dbReference type="GO" id="GO:0005634">
    <property type="term" value="C:nucleus"/>
    <property type="evidence" value="ECO:0000318"/>
    <property type="project" value="GO_Central"/>
</dbReference>
<evidence type="ECO:0000313" key="27">
    <source>
        <dbReference type="EnsemblMetazoa" id="HelroP90753"/>
    </source>
</evidence>
<dbReference type="EnsemblMetazoa" id="HelroT90753">
    <property type="protein sequence ID" value="HelroP90753"/>
    <property type="gene ID" value="HelroG90753"/>
</dbReference>
<dbReference type="GeneID" id="20217154"/>
<dbReference type="GO" id="GO:0140861">
    <property type="term" value="P:DNA repair-dependent chromatin remodeling"/>
    <property type="evidence" value="ECO:0007669"/>
    <property type="project" value="UniProtKB-ARBA"/>
</dbReference>
<evidence type="ECO:0000256" key="1">
    <source>
        <dbReference type="ARBA" id="ARBA00001974"/>
    </source>
</evidence>
<feature type="domain" description="SWIRM" evidence="25">
    <location>
        <begin position="4"/>
        <end position="103"/>
    </location>
</feature>
<dbReference type="FunFam" id="3.50.50.60:FF:000027">
    <property type="entry name" value="Lysine-specific histone demethylase"/>
    <property type="match status" value="1"/>
</dbReference>
<dbReference type="PROSITE" id="PS50934">
    <property type="entry name" value="SWIRM"/>
    <property type="match status" value="1"/>
</dbReference>
<dbReference type="Gene3D" id="3.50.50.60">
    <property type="entry name" value="FAD/NAD(P)-binding domain"/>
    <property type="match status" value="2"/>
</dbReference>
<feature type="binding site" evidence="22">
    <location>
        <position position="153"/>
    </location>
    <ligand>
        <name>FAD</name>
        <dbReference type="ChEBI" id="CHEBI:57692"/>
    </ligand>
</feature>
<dbReference type="GO" id="GO:0061629">
    <property type="term" value="F:RNA polymerase II-specific DNA-binding transcription factor binding"/>
    <property type="evidence" value="ECO:0007669"/>
    <property type="project" value="UniProtKB-ARBA"/>
</dbReference>
<dbReference type="HOGENOM" id="CLU_004498_5_1_1"/>
<keyword evidence="13 21" id="KW-0156">Chromatin regulator</keyword>
<dbReference type="SUPFAM" id="SSF51905">
    <property type="entry name" value="FAD/NAD(P)-binding domain"/>
    <property type="match status" value="1"/>
</dbReference>
<evidence type="ECO:0000256" key="2">
    <source>
        <dbReference type="ARBA" id="ARBA00004123"/>
    </source>
</evidence>
<evidence type="ECO:0000256" key="3">
    <source>
        <dbReference type="ARBA" id="ARBA00004286"/>
    </source>
</evidence>
<feature type="transmembrane region" description="Helical" evidence="24">
    <location>
        <begin position="775"/>
        <end position="798"/>
    </location>
</feature>
<evidence type="ECO:0000256" key="12">
    <source>
        <dbReference type="ARBA" id="ARBA00022843"/>
    </source>
</evidence>
<comment type="subcellular location">
    <subcellularLocation>
        <location evidence="3">Chromosome</location>
    </subcellularLocation>
    <subcellularLocation>
        <location evidence="2 21">Nucleus</location>
    </subcellularLocation>
</comment>
<keyword evidence="11 21" id="KW-0274">FAD</keyword>
<dbReference type="GO" id="GO:0003682">
    <property type="term" value="F:chromatin binding"/>
    <property type="evidence" value="ECO:0000318"/>
    <property type="project" value="GO_Central"/>
</dbReference>
<dbReference type="eggNOG" id="KOG0029">
    <property type="taxonomic scope" value="Eukaryota"/>
</dbReference>
<keyword evidence="24" id="KW-0812">Transmembrane</keyword>
<feature type="binding site" evidence="22">
    <location>
        <begin position="118"/>
        <end position="146"/>
    </location>
    <ligand>
        <name>FAD</name>
        <dbReference type="ChEBI" id="CHEBI:57692"/>
    </ligand>
</feature>
<evidence type="ECO:0000256" key="16">
    <source>
        <dbReference type="ARBA" id="ARBA00023015"/>
    </source>
</evidence>
<dbReference type="EMBL" id="KB097744">
    <property type="protein sequence ID" value="ESN90820.1"/>
    <property type="molecule type" value="Genomic_DNA"/>
</dbReference>
<keyword evidence="24" id="KW-0472">Membrane</keyword>
<dbReference type="GO" id="GO:0019899">
    <property type="term" value="F:enzyme binding"/>
    <property type="evidence" value="ECO:0007669"/>
    <property type="project" value="UniProtKB-ARBA"/>
</dbReference>
<dbReference type="FunFam" id="3.90.660.10:FF:000001">
    <property type="entry name" value="Lysine-specific histone demethylase"/>
    <property type="match status" value="1"/>
</dbReference>
<evidence type="ECO:0000259" key="25">
    <source>
        <dbReference type="PROSITE" id="PS50934"/>
    </source>
</evidence>
<keyword evidence="12" id="KW-0832">Ubl conjugation</keyword>
<dbReference type="EMBL" id="AMQM01008236">
    <property type="status" value="NOT_ANNOTATED_CDS"/>
    <property type="molecule type" value="Genomic_DNA"/>
</dbReference>
<dbReference type="RefSeq" id="XP_009031024.1">
    <property type="nucleotide sequence ID" value="XM_009032776.1"/>
</dbReference>
<dbReference type="GO" id="GO:0003723">
    <property type="term" value="F:RNA binding"/>
    <property type="evidence" value="ECO:0007669"/>
    <property type="project" value="UniProtKB-ARBA"/>
</dbReference>
<reference evidence="26 28" key="2">
    <citation type="journal article" date="2013" name="Nature">
        <title>Insights into bilaterian evolution from three spiralian genomes.</title>
        <authorList>
            <person name="Simakov O."/>
            <person name="Marletaz F."/>
            <person name="Cho S.J."/>
            <person name="Edsinger-Gonzales E."/>
            <person name="Havlak P."/>
            <person name="Hellsten U."/>
            <person name="Kuo D.H."/>
            <person name="Larsson T."/>
            <person name="Lv J."/>
            <person name="Arendt D."/>
            <person name="Savage R."/>
            <person name="Osoegawa K."/>
            <person name="de Jong P."/>
            <person name="Grimwood J."/>
            <person name="Chapman J.A."/>
            <person name="Shapiro H."/>
            <person name="Aerts A."/>
            <person name="Otillar R.P."/>
            <person name="Terry A.Y."/>
            <person name="Boore J.L."/>
            <person name="Grigoriev I.V."/>
            <person name="Lindberg D.R."/>
            <person name="Seaver E.C."/>
            <person name="Weisblat D.A."/>
            <person name="Putnam N.H."/>
            <person name="Rokhsar D.S."/>
        </authorList>
    </citation>
    <scope>NUCLEOTIDE SEQUENCE</scope>
</reference>
<dbReference type="SUPFAM" id="SSF46689">
    <property type="entry name" value="Homeodomain-like"/>
    <property type="match status" value="1"/>
</dbReference>
<organism evidence="27 28">
    <name type="scientific">Helobdella robusta</name>
    <name type="common">Californian leech</name>
    <dbReference type="NCBI Taxonomy" id="6412"/>
    <lineage>
        <taxon>Eukaryota</taxon>
        <taxon>Metazoa</taxon>
        <taxon>Spiralia</taxon>
        <taxon>Lophotrochozoa</taxon>
        <taxon>Annelida</taxon>
        <taxon>Clitellata</taxon>
        <taxon>Hirudinea</taxon>
        <taxon>Rhynchobdellida</taxon>
        <taxon>Glossiphoniidae</taxon>
        <taxon>Helobdella</taxon>
    </lineage>
</organism>
<evidence type="ECO:0000256" key="23">
    <source>
        <dbReference type="SAM" id="Coils"/>
    </source>
</evidence>
<gene>
    <name evidence="27" type="primary">20217154</name>
    <name evidence="26" type="ORF">HELRODRAFT_90753</name>
</gene>
<dbReference type="AlphaFoldDB" id="T1G7V7"/>
<evidence type="ECO:0000256" key="15">
    <source>
        <dbReference type="ARBA" id="ARBA00023002"/>
    </source>
</evidence>
<dbReference type="InterPro" id="IPR036388">
    <property type="entry name" value="WH-like_DNA-bd_sf"/>
</dbReference>
<dbReference type="GO" id="GO:0032454">
    <property type="term" value="F:histone H3K9 demethylase activity"/>
    <property type="evidence" value="ECO:0007669"/>
    <property type="project" value="UniProtKB-ARBA"/>
</dbReference>
<keyword evidence="5" id="KW-0158">Chromosome</keyword>
<dbReference type="GO" id="GO:0050767">
    <property type="term" value="P:regulation of neurogenesis"/>
    <property type="evidence" value="ECO:0007669"/>
    <property type="project" value="UniProtKB-ARBA"/>
</dbReference>
<dbReference type="PIRSF" id="PIRSF038051">
    <property type="entry name" value="Histone_Lys-demethylase"/>
    <property type="match status" value="1"/>
</dbReference>
<dbReference type="PANTHER" id="PTHR10742:SF386">
    <property type="entry name" value="LYSINE-SPECIFIC HISTONE DEMETHYLASE 1A"/>
    <property type="match status" value="1"/>
</dbReference>
<reference evidence="27" key="3">
    <citation type="submission" date="2015-06" db="UniProtKB">
        <authorList>
            <consortium name="EnsemblMetazoa"/>
        </authorList>
    </citation>
    <scope>IDENTIFICATION</scope>
</reference>
<evidence type="ECO:0000313" key="28">
    <source>
        <dbReference type="Proteomes" id="UP000015101"/>
    </source>
</evidence>
<dbReference type="GO" id="GO:0040029">
    <property type="term" value="P:epigenetic regulation of gene expression"/>
    <property type="evidence" value="ECO:0000318"/>
    <property type="project" value="GO_Central"/>
</dbReference>
<dbReference type="Gene3D" id="1.10.287.80">
    <property type="entry name" value="ATP synthase, gamma subunit, helix hairpin domain"/>
    <property type="match status" value="1"/>
</dbReference>
<name>T1G7V7_HELRO</name>
<evidence type="ECO:0000256" key="22">
    <source>
        <dbReference type="PIRSR" id="PIRSR038051-1"/>
    </source>
</evidence>
<dbReference type="CTD" id="20217154"/>
<dbReference type="Pfam" id="PF04433">
    <property type="entry name" value="SWIRM"/>
    <property type="match status" value="1"/>
</dbReference>
<dbReference type="GO" id="GO:0045944">
    <property type="term" value="P:positive regulation of transcription by RNA polymerase II"/>
    <property type="evidence" value="ECO:0007669"/>
    <property type="project" value="UniProtKB-ARBA"/>
</dbReference>
<keyword evidence="28" id="KW-1185">Reference proteome</keyword>
<keyword evidence="8" id="KW-1017">Isopeptide bond</keyword>
<comment type="cofactor">
    <cofactor evidence="1 21 22">
        <name>FAD</name>
        <dbReference type="ChEBI" id="CHEBI:57692"/>
    </cofactor>
</comment>
<dbReference type="KEGG" id="hro:HELRODRAFT_90753"/>
<dbReference type="Gene3D" id="1.10.10.10">
    <property type="entry name" value="Winged helix-like DNA-binding domain superfamily/Winged helix DNA-binding domain"/>
    <property type="match status" value="1"/>
</dbReference>
<feature type="binding site" evidence="22">
    <location>
        <begin position="651"/>
        <end position="652"/>
    </location>
    <ligand>
        <name>FAD</name>
        <dbReference type="ChEBI" id="CHEBI:57692"/>
    </ligand>
</feature>
<dbReference type="InterPro" id="IPR007526">
    <property type="entry name" value="SWIRM"/>
</dbReference>
<dbReference type="EC" id="1.14.99.66" evidence="21"/>
<dbReference type="InterPro" id="IPR009057">
    <property type="entry name" value="Homeodomain-like_sf"/>
</dbReference>
<feature type="binding site" evidence="22">
    <location>
        <position position="147"/>
    </location>
    <ligand>
        <name>FAD</name>
        <dbReference type="ChEBI" id="CHEBI:57692"/>
    </ligand>
</feature>
<dbReference type="GO" id="GO:0051240">
    <property type="term" value="P:positive regulation of multicellular organismal process"/>
    <property type="evidence" value="ECO:0007669"/>
    <property type="project" value="UniProtKB-ARBA"/>
</dbReference>
<dbReference type="OMA" id="SSRGEMF"/>
<dbReference type="FunCoup" id="T1G7V7">
    <property type="interactions" value="1708"/>
</dbReference>
<keyword evidence="14" id="KW-0007">Acetylation</keyword>
<dbReference type="GO" id="GO:0050660">
    <property type="term" value="F:flavin adenine dinucleotide binding"/>
    <property type="evidence" value="ECO:0000318"/>
    <property type="project" value="GO_Central"/>
</dbReference>
<evidence type="ECO:0000256" key="5">
    <source>
        <dbReference type="ARBA" id="ARBA00022454"/>
    </source>
</evidence>
<dbReference type="GO" id="GO:0045597">
    <property type="term" value="P:positive regulation of cell differentiation"/>
    <property type="evidence" value="ECO:0007669"/>
    <property type="project" value="UniProtKB-ARBA"/>
</dbReference>
<keyword evidence="24" id="KW-1133">Transmembrane helix</keyword>
<keyword evidence="19 21" id="KW-0539">Nucleus</keyword>